<dbReference type="Gene3D" id="3.40.50.12780">
    <property type="entry name" value="N-terminal domain of ligase-like"/>
    <property type="match status" value="1"/>
</dbReference>
<evidence type="ECO:0000313" key="7">
    <source>
        <dbReference type="Proteomes" id="UP000030764"/>
    </source>
</evidence>
<evidence type="ECO:0000259" key="3">
    <source>
        <dbReference type="Pfam" id="PF00501"/>
    </source>
</evidence>
<proteinExistence type="inferred from homology"/>
<dbReference type="PANTHER" id="PTHR24095:SF244">
    <property type="entry name" value="ACETYL-COENZYME A SYNTHETASE"/>
    <property type="match status" value="1"/>
</dbReference>
<evidence type="ECO:0000256" key="2">
    <source>
        <dbReference type="ARBA" id="ARBA00013275"/>
    </source>
</evidence>
<feature type="domain" description="AMP-dependent synthetase/ligase" evidence="3">
    <location>
        <begin position="111"/>
        <end position="191"/>
    </location>
</feature>
<dbReference type="EC" id="6.2.1.1" evidence="2"/>
<dbReference type="AlphaFoldDB" id="A0A085N9W6"/>
<dbReference type="Proteomes" id="UP000030764">
    <property type="component" value="Unassembled WGS sequence"/>
</dbReference>
<feature type="domain" description="Acetyl-coenzyme A synthetase N-terminal" evidence="4">
    <location>
        <begin position="39"/>
        <end position="100"/>
    </location>
</feature>
<dbReference type="InterPro" id="IPR042099">
    <property type="entry name" value="ANL_N_sf"/>
</dbReference>
<name>A0A085N9W6_9BILA</name>
<dbReference type="Proteomes" id="UP000030758">
    <property type="component" value="Unassembled WGS sequence"/>
</dbReference>
<dbReference type="InterPro" id="IPR032387">
    <property type="entry name" value="ACAS_N"/>
</dbReference>
<dbReference type="Pfam" id="PF16177">
    <property type="entry name" value="ACAS_N"/>
    <property type="match status" value="1"/>
</dbReference>
<evidence type="ECO:0000259" key="4">
    <source>
        <dbReference type="Pfam" id="PF16177"/>
    </source>
</evidence>
<reference evidence="6 7" key="1">
    <citation type="journal article" date="2014" name="Nat. Genet.">
        <title>Genome and transcriptome of the porcine whipworm Trichuris suis.</title>
        <authorList>
            <person name="Jex A.R."/>
            <person name="Nejsum P."/>
            <person name="Schwarz E.M."/>
            <person name="Hu L."/>
            <person name="Young N.D."/>
            <person name="Hall R.S."/>
            <person name="Korhonen P.K."/>
            <person name="Liao S."/>
            <person name="Thamsborg S."/>
            <person name="Xia J."/>
            <person name="Xu P."/>
            <person name="Wang S."/>
            <person name="Scheerlinck J.P."/>
            <person name="Hofmann A."/>
            <person name="Sternberg P.W."/>
            <person name="Wang J."/>
            <person name="Gasser R.B."/>
        </authorList>
    </citation>
    <scope>NUCLEOTIDE SEQUENCE [LARGE SCALE GENOMIC DNA]</scope>
    <source>
        <strain evidence="6">DCEP-RM93F</strain>
        <strain evidence="5">DCEP-RM93M</strain>
    </source>
</reference>
<dbReference type="SUPFAM" id="SSF56801">
    <property type="entry name" value="Acetyl-CoA synthetase-like"/>
    <property type="match status" value="1"/>
</dbReference>
<evidence type="ECO:0000313" key="5">
    <source>
        <dbReference type="EMBL" id="KFD49612.1"/>
    </source>
</evidence>
<dbReference type="InterPro" id="IPR000873">
    <property type="entry name" value="AMP-dep_synth/lig_dom"/>
</dbReference>
<gene>
    <name evidence="5" type="ORF">M513_09444</name>
    <name evidence="6" type="ORF">M514_09444</name>
</gene>
<organism evidence="6">
    <name type="scientific">Trichuris suis</name>
    <name type="common">pig whipworm</name>
    <dbReference type="NCBI Taxonomy" id="68888"/>
    <lineage>
        <taxon>Eukaryota</taxon>
        <taxon>Metazoa</taxon>
        <taxon>Ecdysozoa</taxon>
        <taxon>Nematoda</taxon>
        <taxon>Enoplea</taxon>
        <taxon>Dorylaimia</taxon>
        <taxon>Trichinellida</taxon>
        <taxon>Trichuridae</taxon>
        <taxon>Trichuris</taxon>
    </lineage>
</organism>
<dbReference type="GO" id="GO:0006085">
    <property type="term" value="P:acetyl-CoA biosynthetic process"/>
    <property type="evidence" value="ECO:0007669"/>
    <property type="project" value="TreeGrafter"/>
</dbReference>
<protein>
    <recommendedName>
        <fullName evidence="2">acetate--CoA ligase</fullName>
        <ecNumber evidence="2">6.2.1.1</ecNumber>
    </recommendedName>
</protein>
<dbReference type="PANTHER" id="PTHR24095">
    <property type="entry name" value="ACETYL-COENZYME A SYNTHETASE"/>
    <property type="match status" value="1"/>
</dbReference>
<dbReference type="EMBL" id="KL367526">
    <property type="protein sequence ID" value="KFD66262.1"/>
    <property type="molecule type" value="Genomic_DNA"/>
</dbReference>
<comment type="similarity">
    <text evidence="1">Belongs to the ATP-dependent AMP-binding enzyme family.</text>
</comment>
<evidence type="ECO:0000313" key="6">
    <source>
        <dbReference type="EMBL" id="KFD66262.1"/>
    </source>
</evidence>
<accession>A0A085N9W6</accession>
<evidence type="ECO:0000256" key="1">
    <source>
        <dbReference type="ARBA" id="ARBA00006432"/>
    </source>
</evidence>
<dbReference type="EMBL" id="KL363266">
    <property type="protein sequence ID" value="KFD49612.1"/>
    <property type="molecule type" value="Genomic_DNA"/>
</dbReference>
<sequence>MSDHVPLASFSVGGESEQELFLPSKVVQERAHCSTWEKYIDLYEHSINDPEKFWSTIADKFWFKRKWSAGNFLQYNFDHRKGPVFVRWMADGVTNVCHNVLDRNIQLGLGERVAYMWEGNEPGVNVRITYSELLSQVSKFANVLKRKGAWKRLCLGVRRGDRVTIYLPMIPELPVVMLACARIGAVHAVVQSVHMV</sequence>
<dbReference type="Pfam" id="PF00501">
    <property type="entry name" value="AMP-binding"/>
    <property type="match status" value="1"/>
</dbReference>
<keyword evidence="7" id="KW-1185">Reference proteome</keyword>
<dbReference type="GO" id="GO:0003987">
    <property type="term" value="F:acetate-CoA ligase activity"/>
    <property type="evidence" value="ECO:0007669"/>
    <property type="project" value="UniProtKB-EC"/>
</dbReference>